<keyword evidence="9" id="KW-0326">Glycosidase</keyword>
<dbReference type="GO" id="GO:0005783">
    <property type="term" value="C:endoplasmic reticulum"/>
    <property type="evidence" value="ECO:0007669"/>
    <property type="project" value="TreeGrafter"/>
</dbReference>
<name>A0A9P8UN43_9PEZI</name>
<dbReference type="OrthoDB" id="8118055at2759"/>
<evidence type="ECO:0000313" key="12">
    <source>
        <dbReference type="Proteomes" id="UP000758603"/>
    </source>
</evidence>
<evidence type="ECO:0000256" key="5">
    <source>
        <dbReference type="ARBA" id="ARBA00023157"/>
    </source>
</evidence>
<keyword evidence="7" id="KW-0106">Calcium</keyword>
<reference evidence="11" key="1">
    <citation type="journal article" date="2021" name="Nat. Commun.">
        <title>Genetic determinants of endophytism in the Arabidopsis root mycobiome.</title>
        <authorList>
            <person name="Mesny F."/>
            <person name="Miyauchi S."/>
            <person name="Thiergart T."/>
            <person name="Pickel B."/>
            <person name="Atanasova L."/>
            <person name="Karlsson M."/>
            <person name="Huettel B."/>
            <person name="Barry K.W."/>
            <person name="Haridas S."/>
            <person name="Chen C."/>
            <person name="Bauer D."/>
            <person name="Andreopoulos W."/>
            <person name="Pangilinan J."/>
            <person name="LaButti K."/>
            <person name="Riley R."/>
            <person name="Lipzen A."/>
            <person name="Clum A."/>
            <person name="Drula E."/>
            <person name="Henrissat B."/>
            <person name="Kohler A."/>
            <person name="Grigoriev I.V."/>
            <person name="Martin F.M."/>
            <person name="Hacquard S."/>
        </authorList>
    </citation>
    <scope>NUCLEOTIDE SEQUENCE</scope>
    <source>
        <strain evidence="11">MPI-SDFR-AT-0073</strain>
    </source>
</reference>
<accession>A0A9P8UN43</accession>
<keyword evidence="12" id="KW-1185">Reference proteome</keyword>
<evidence type="ECO:0000256" key="7">
    <source>
        <dbReference type="PIRSR" id="PIRSR601382-2"/>
    </source>
</evidence>
<sequence>MGFRRARLVLAVVIFWVLASWYYIWSPVEGPSQSSPLAPLADGSITYGDALENIHWKPLPAKYPVKKLTPLPTNTPTAVIPKVQTTRPKEDDAAKNTRLKRLAAVKASFQHSWAGYKKYGWLKDEVTPITGNYKNPFGGWAATLVDSLDTLWIMGLETDFLMAVKAVDYIDFTTTQAKDINVFETTIRYLGGFLAAYELSGRKHANLLAKAQQVGQLLIAAFDTPNRMPVSRWNWRKYLVGEEQTAPRTALVSEIGSLSMEFSKLSQLTGDMTWHDAAQRISDQVEMGQKETYLPGMWPVTLDASKTPLAFTGETFTLGGMSDSLYEYFPKQYILLGGALDQPRRLYEGFIDVAKKHLFRRALNPDNIPILFPGDARVKDPIGETREVVFTARAQHLTCFAGGMVGLAAKIFDRPADMDVAIQLTDGCVWSYSATQSGIGPEVFSFVACDPDSAQDDCKWSERRWLDTLKKHWRKGQKGVEDDAMQKIVEGRKLPKGMLDISDRKYILRPEAIESVFLMYRMTGDPVWMDKAWKMFTAIEKFTKTSVAAASLDDVTKDKPQQVDSMESFWLAETLKYFYLVFSDWDVVDLDKWVLNTEAHPLRRADAES</sequence>
<evidence type="ECO:0000256" key="8">
    <source>
        <dbReference type="PIRSR" id="PIRSR601382-3"/>
    </source>
</evidence>
<evidence type="ECO:0000256" key="2">
    <source>
        <dbReference type="ARBA" id="ARBA00004922"/>
    </source>
</evidence>
<dbReference type="InterPro" id="IPR001382">
    <property type="entry name" value="Glyco_hydro_47"/>
</dbReference>
<dbReference type="EC" id="3.2.1.-" evidence="9"/>
<keyword evidence="7" id="KW-0479">Metal-binding</keyword>
<dbReference type="InterPro" id="IPR036026">
    <property type="entry name" value="Seven-hairpin_glycosidases"/>
</dbReference>
<feature type="binding site" evidence="7">
    <location>
        <position position="597"/>
    </location>
    <ligand>
        <name>Ca(2+)</name>
        <dbReference type="ChEBI" id="CHEBI:29108"/>
    </ligand>
</feature>
<dbReference type="GeneID" id="70131270"/>
<dbReference type="GO" id="GO:0005509">
    <property type="term" value="F:calcium ion binding"/>
    <property type="evidence" value="ECO:0007669"/>
    <property type="project" value="InterPro"/>
</dbReference>
<evidence type="ECO:0000313" key="11">
    <source>
        <dbReference type="EMBL" id="KAH6655016.1"/>
    </source>
</evidence>
<evidence type="ECO:0000256" key="4">
    <source>
        <dbReference type="ARBA" id="ARBA00022801"/>
    </source>
</evidence>
<feature type="active site" description="Proton donor" evidence="6">
    <location>
        <position position="184"/>
    </location>
</feature>
<keyword evidence="10" id="KW-1133">Transmembrane helix</keyword>
<dbReference type="SUPFAM" id="SSF48225">
    <property type="entry name" value="Seven-hairpin glycosidases"/>
    <property type="match status" value="1"/>
</dbReference>
<keyword evidence="4 9" id="KW-0378">Hydrolase</keyword>
<comment type="pathway">
    <text evidence="2">Protein modification; protein glycosylation.</text>
</comment>
<feature type="active site" evidence="6">
    <location>
        <position position="511"/>
    </location>
</feature>
<proteinExistence type="inferred from homology"/>
<protein>
    <recommendedName>
        <fullName evidence="9">alpha-1,2-Mannosidase</fullName>
        <ecNumber evidence="9">3.2.1.-</ecNumber>
    </recommendedName>
</protein>
<keyword evidence="10" id="KW-0472">Membrane</keyword>
<dbReference type="InterPro" id="IPR012341">
    <property type="entry name" value="6hp_glycosidase-like_sf"/>
</dbReference>
<dbReference type="PANTHER" id="PTHR11742:SF49">
    <property type="entry name" value="ALPHA-1,2-MANNOSIDASE"/>
    <property type="match status" value="1"/>
</dbReference>
<organism evidence="11 12">
    <name type="scientific">Truncatella angustata</name>
    <dbReference type="NCBI Taxonomy" id="152316"/>
    <lineage>
        <taxon>Eukaryota</taxon>
        <taxon>Fungi</taxon>
        <taxon>Dikarya</taxon>
        <taxon>Ascomycota</taxon>
        <taxon>Pezizomycotina</taxon>
        <taxon>Sordariomycetes</taxon>
        <taxon>Xylariomycetidae</taxon>
        <taxon>Amphisphaeriales</taxon>
        <taxon>Sporocadaceae</taxon>
        <taxon>Truncatella</taxon>
    </lineage>
</organism>
<evidence type="ECO:0000256" key="9">
    <source>
        <dbReference type="RuleBase" id="RU361193"/>
    </source>
</evidence>
<dbReference type="PANTHER" id="PTHR11742">
    <property type="entry name" value="MANNOSYL-OLIGOSACCHARIDE ALPHA-1,2-MANNOSIDASE-RELATED"/>
    <property type="match status" value="1"/>
</dbReference>
<dbReference type="RefSeq" id="XP_045959281.1">
    <property type="nucleotide sequence ID" value="XM_046102378.1"/>
</dbReference>
<dbReference type="GO" id="GO:0016020">
    <property type="term" value="C:membrane"/>
    <property type="evidence" value="ECO:0007669"/>
    <property type="project" value="InterPro"/>
</dbReference>
<dbReference type="GO" id="GO:0036503">
    <property type="term" value="P:ERAD pathway"/>
    <property type="evidence" value="ECO:0007669"/>
    <property type="project" value="UniProtKB-ARBA"/>
</dbReference>
<dbReference type="FunFam" id="1.50.10.10:FF:000037">
    <property type="entry name" value="alpha-1,2-Mannosidase"/>
    <property type="match status" value="1"/>
</dbReference>
<comment type="caution">
    <text evidence="11">The sequence shown here is derived from an EMBL/GenBank/DDBJ whole genome shotgun (WGS) entry which is preliminary data.</text>
</comment>
<keyword evidence="10" id="KW-0812">Transmembrane</keyword>
<feature type="disulfide bond" evidence="8">
    <location>
        <begin position="399"/>
        <end position="428"/>
    </location>
</feature>
<dbReference type="Gene3D" id="1.50.10.10">
    <property type="match status" value="1"/>
</dbReference>
<dbReference type="GO" id="GO:0005975">
    <property type="term" value="P:carbohydrate metabolic process"/>
    <property type="evidence" value="ECO:0007669"/>
    <property type="project" value="InterPro"/>
</dbReference>
<feature type="active site" evidence="6">
    <location>
        <position position="323"/>
    </location>
</feature>
<keyword evidence="5 8" id="KW-1015">Disulfide bond</keyword>
<feature type="transmembrane region" description="Helical" evidence="10">
    <location>
        <begin position="7"/>
        <end position="25"/>
    </location>
</feature>
<dbReference type="GO" id="GO:0004571">
    <property type="term" value="F:mannosyl-oligosaccharide 1,2-alpha-mannosidase activity"/>
    <property type="evidence" value="ECO:0007669"/>
    <property type="project" value="InterPro"/>
</dbReference>
<evidence type="ECO:0000256" key="1">
    <source>
        <dbReference type="ARBA" id="ARBA00001913"/>
    </source>
</evidence>
<dbReference type="AlphaFoldDB" id="A0A9P8UN43"/>
<dbReference type="Pfam" id="PF01532">
    <property type="entry name" value="Glyco_hydro_47"/>
    <property type="match status" value="1"/>
</dbReference>
<evidence type="ECO:0000256" key="10">
    <source>
        <dbReference type="SAM" id="Phobius"/>
    </source>
</evidence>
<feature type="active site" description="Proton donor" evidence="6">
    <location>
        <position position="442"/>
    </location>
</feature>
<comment type="cofactor">
    <cofactor evidence="1 7">
        <name>Ca(2+)</name>
        <dbReference type="ChEBI" id="CHEBI:29108"/>
    </cofactor>
</comment>
<evidence type="ECO:0000256" key="6">
    <source>
        <dbReference type="PIRSR" id="PIRSR601382-1"/>
    </source>
</evidence>
<dbReference type="PRINTS" id="PR00747">
    <property type="entry name" value="GLYHDRLASE47"/>
</dbReference>
<dbReference type="EMBL" id="JAGPXC010000003">
    <property type="protein sequence ID" value="KAH6655016.1"/>
    <property type="molecule type" value="Genomic_DNA"/>
</dbReference>
<comment type="similarity">
    <text evidence="3 9">Belongs to the glycosyl hydrolase 47 family.</text>
</comment>
<dbReference type="InterPro" id="IPR050749">
    <property type="entry name" value="Glycosyl_Hydrolase_47"/>
</dbReference>
<evidence type="ECO:0000256" key="3">
    <source>
        <dbReference type="ARBA" id="ARBA00007658"/>
    </source>
</evidence>
<dbReference type="Proteomes" id="UP000758603">
    <property type="component" value="Unassembled WGS sequence"/>
</dbReference>
<gene>
    <name evidence="11" type="ORF">BKA67DRAFT_559242</name>
</gene>